<reference evidence="2" key="1">
    <citation type="submission" date="2019-11" db="UniProtKB">
        <authorList>
            <consortium name="WormBaseParasite"/>
        </authorList>
    </citation>
    <scope>IDENTIFICATION</scope>
</reference>
<proteinExistence type="predicted"/>
<feature type="region of interest" description="Disordered" evidence="1">
    <location>
        <begin position="41"/>
        <end position="66"/>
    </location>
</feature>
<dbReference type="WBParaSite" id="MCU_007712-RA">
    <property type="protein sequence ID" value="MCU_007712-RA"/>
    <property type="gene ID" value="MCU_007712"/>
</dbReference>
<protein>
    <submittedName>
        <fullName evidence="2">Ribosomal protein S11</fullName>
    </submittedName>
</protein>
<feature type="compositionally biased region" description="Basic residues" evidence="1">
    <location>
        <begin position="57"/>
        <end position="66"/>
    </location>
</feature>
<sequence>IQTQLRKPIILKTTTPALTRGSPCSVVVWCGVGLGRRHIGPPGLSQSRVTLRSNGMRGRKAANQRR</sequence>
<evidence type="ECO:0000313" key="2">
    <source>
        <dbReference type="WBParaSite" id="MCU_007712-RA"/>
    </source>
</evidence>
<organism evidence="2">
    <name type="scientific">Mesocestoides corti</name>
    <name type="common">Flatworm</name>
    <dbReference type="NCBI Taxonomy" id="53468"/>
    <lineage>
        <taxon>Eukaryota</taxon>
        <taxon>Metazoa</taxon>
        <taxon>Spiralia</taxon>
        <taxon>Lophotrochozoa</taxon>
        <taxon>Platyhelminthes</taxon>
        <taxon>Cestoda</taxon>
        <taxon>Eucestoda</taxon>
        <taxon>Cyclophyllidea</taxon>
        <taxon>Mesocestoididae</taxon>
        <taxon>Mesocestoides</taxon>
    </lineage>
</organism>
<evidence type="ECO:0000256" key="1">
    <source>
        <dbReference type="SAM" id="MobiDB-lite"/>
    </source>
</evidence>
<feature type="compositionally biased region" description="Polar residues" evidence="1">
    <location>
        <begin position="44"/>
        <end position="53"/>
    </location>
</feature>
<dbReference type="AlphaFoldDB" id="A0A5K3FE55"/>
<name>A0A5K3FE55_MESCO</name>
<accession>A0A5K3FE55</accession>